<feature type="domain" description="Fungal lipase-type" evidence="1">
    <location>
        <begin position="66"/>
        <end position="201"/>
    </location>
</feature>
<dbReference type="Pfam" id="PF01764">
    <property type="entry name" value="Lipase_3"/>
    <property type="match status" value="1"/>
</dbReference>
<gene>
    <name evidence="2" type="ORF">CSSPJE1EN2_LOCUS24422</name>
</gene>
<dbReference type="PANTHER" id="PTHR45856">
    <property type="entry name" value="ALPHA/BETA-HYDROLASES SUPERFAMILY PROTEIN"/>
    <property type="match status" value="1"/>
</dbReference>
<dbReference type="InterPro" id="IPR027417">
    <property type="entry name" value="P-loop_NTPase"/>
</dbReference>
<evidence type="ECO:0000259" key="1">
    <source>
        <dbReference type="Pfam" id="PF01764"/>
    </source>
</evidence>
<protein>
    <recommendedName>
        <fullName evidence="1">Fungal lipase-type domain-containing protein</fullName>
    </recommendedName>
</protein>
<dbReference type="SUPFAM" id="SSF53474">
    <property type="entry name" value="alpha/beta-Hydrolases"/>
    <property type="match status" value="1"/>
</dbReference>
<reference evidence="2" key="1">
    <citation type="submission" date="2024-03" db="EMBL/GenBank/DDBJ databases">
        <authorList>
            <consortium name="ELIXIR-Norway"/>
            <consortium name="Elixir Norway"/>
        </authorList>
    </citation>
    <scope>NUCLEOTIDE SEQUENCE</scope>
</reference>
<dbReference type="InterPro" id="IPR051218">
    <property type="entry name" value="Sec_MonoDiacylglyc_Lipase"/>
</dbReference>
<name>A0ABP1C316_9BRYO</name>
<organism evidence="2 3">
    <name type="scientific">Sphagnum jensenii</name>
    <dbReference type="NCBI Taxonomy" id="128206"/>
    <lineage>
        <taxon>Eukaryota</taxon>
        <taxon>Viridiplantae</taxon>
        <taxon>Streptophyta</taxon>
        <taxon>Embryophyta</taxon>
        <taxon>Bryophyta</taxon>
        <taxon>Sphagnophytina</taxon>
        <taxon>Sphagnopsida</taxon>
        <taxon>Sphagnales</taxon>
        <taxon>Sphagnaceae</taxon>
        <taxon>Sphagnum</taxon>
    </lineage>
</organism>
<dbReference type="Gene3D" id="3.40.50.1820">
    <property type="entry name" value="alpha/beta hydrolase"/>
    <property type="match status" value="1"/>
</dbReference>
<dbReference type="CDD" id="cd00882">
    <property type="entry name" value="Ras_like_GTPase"/>
    <property type="match status" value="1"/>
</dbReference>
<dbReference type="InterPro" id="IPR029058">
    <property type="entry name" value="AB_hydrolase_fold"/>
</dbReference>
<dbReference type="EMBL" id="OZ023710">
    <property type="protein sequence ID" value="CAK9883171.1"/>
    <property type="molecule type" value="Genomic_DNA"/>
</dbReference>
<dbReference type="Gene3D" id="3.40.50.300">
    <property type="entry name" value="P-loop containing nucleotide triphosphate hydrolases"/>
    <property type="match status" value="1"/>
</dbReference>
<evidence type="ECO:0000313" key="3">
    <source>
        <dbReference type="Proteomes" id="UP001497522"/>
    </source>
</evidence>
<keyword evidence="3" id="KW-1185">Reference proteome</keyword>
<dbReference type="InterPro" id="IPR002921">
    <property type="entry name" value="Fungal_lipase-type"/>
</dbReference>
<dbReference type="Proteomes" id="UP001497522">
    <property type="component" value="Chromosome 9"/>
</dbReference>
<accession>A0ABP1C316</accession>
<dbReference type="SUPFAM" id="SSF52540">
    <property type="entry name" value="P-loop containing nucleoside triphosphate hydrolases"/>
    <property type="match status" value="1"/>
</dbReference>
<evidence type="ECO:0000313" key="2">
    <source>
        <dbReference type="EMBL" id="CAK9883171.1"/>
    </source>
</evidence>
<sequence>MPSREDLSRAFFCSQAVYESSNERAEILLQNTQRVYPTIKFAKVHMSLDLFGEHKFLVAYAEDAIFIAFRGTTTLEDIATNLKLASDSRFGGAFHSGFFKRSDIFFKLDCNPVPGLFSLEKRIIFCGHSLGGAVAHMVLFRLFVENNLNFEDGVFPDSWISIAFGAPHVCDEDAARNINEDANLRWRFMNFVNQSDPVPCLLHSIAHTVAVVRTSLTSNENVREFALEGIGTFLGRCIDGYTRGGFLQGASAALIATFDIGMSKIANTGKTIFAQHLLDQLAQRAAPSPGTSKYNKPDFYPIGYYIFIERQSDEWRDGDRPRFNVHRINDKSADMSRKLGDVHLGFEDLERHELRSYKSVLIMSNLMDSPQVPSTEYQMNNVVSTPTPIITMAQSRVANSTRPYIKITGENLRFLIEPIKINDMEIWLTTKQEDNEIVVCRPNGLNDNSEIDISFVTVKTAFGQGSSIVMEGFLGNPPTIARKLAKIVQTMMIMKAFGTDPLPDHLSKLDEIIRCAPGLQGKNLSPILTEGGIQEANNMTKAVADFLSSGLLFSYRATISESLAPLIVALRDLRQSTIFNDPLIRNILLGPFFLLGPILLLMTMRGSLSPVQPFIVDDYKKILVIGCEEASKWSTSEPTLDVNANLEPASLEEELQIRVENSTNNFKEIVRKAHSHPLTTLSSDFPQLKHKYAKDSDQKCKINLLKKIKIIVDIGHLFSQVVGRKQFWGILGAEDAGKSTFIKKALGSFGPRNPPRLPCCGRSFHTSVVEPYKLADSLWLVDIPGRDGLQGNAEKCIQFKDLPNSCILVLQFLGDIKSGQKDMYQEVKDWLPISEIKVVFNKVDMYFQPGEEDDEAGYFERQKENSAAQLGCPKDNIYYACFKPSCSSERMQELKELGVLGFEEFFQALGIL</sequence>
<dbReference type="CDD" id="cd00519">
    <property type="entry name" value="Lipase_3"/>
    <property type="match status" value="1"/>
</dbReference>
<proteinExistence type="predicted"/>
<dbReference type="PANTHER" id="PTHR45856:SF11">
    <property type="entry name" value="FUNGAL LIPASE-LIKE DOMAIN-CONTAINING PROTEIN"/>
    <property type="match status" value="1"/>
</dbReference>